<sequence>MSTHLDVLSQGTTMADEEEDITTSMVIGVASPETEWPLATGFLERWQPLFICSLQYLWLVAMAASLGALVLAFPGRCSETVSSPPPFFPVVPLSISTENALRISNCIKFTRKLNGTAFRAMAQPTVSQPSAIYAREMERLSAKESLLLALKDAGGFEAFVTGKVTEMQRIDVIERITALESLNPTPRPTTSPIFEGRWNVEWFGPDTPGLFAIQFLSGRLPTALANVSKLDLWIKDGYGKLIGNLRF</sequence>
<comment type="caution">
    <text evidence="1">The sequence shown here is derived from an EMBL/GenBank/DDBJ whole genome shotgun (WGS) entry which is preliminary data.</text>
</comment>
<organism evidence="1 2">
    <name type="scientific">Nepenthes gracilis</name>
    <name type="common">Slender pitcher plant</name>
    <dbReference type="NCBI Taxonomy" id="150966"/>
    <lineage>
        <taxon>Eukaryota</taxon>
        <taxon>Viridiplantae</taxon>
        <taxon>Streptophyta</taxon>
        <taxon>Embryophyta</taxon>
        <taxon>Tracheophyta</taxon>
        <taxon>Spermatophyta</taxon>
        <taxon>Magnoliopsida</taxon>
        <taxon>eudicotyledons</taxon>
        <taxon>Gunneridae</taxon>
        <taxon>Pentapetalae</taxon>
        <taxon>Caryophyllales</taxon>
        <taxon>Nepenthaceae</taxon>
        <taxon>Nepenthes</taxon>
    </lineage>
</organism>
<name>A0AAD3TFX3_NEPGR</name>
<gene>
    <name evidence="1" type="ORF">Nepgr_030212</name>
</gene>
<protein>
    <recommendedName>
        <fullName evidence="3">Plastid lipid-associated protein/fibrillin conserved domain-containing protein</fullName>
    </recommendedName>
</protein>
<evidence type="ECO:0008006" key="3">
    <source>
        <dbReference type="Google" id="ProtNLM"/>
    </source>
</evidence>
<dbReference type="Proteomes" id="UP001279734">
    <property type="component" value="Unassembled WGS sequence"/>
</dbReference>
<reference evidence="1" key="1">
    <citation type="submission" date="2023-05" db="EMBL/GenBank/DDBJ databases">
        <title>Nepenthes gracilis genome sequencing.</title>
        <authorList>
            <person name="Fukushima K."/>
        </authorList>
    </citation>
    <scope>NUCLEOTIDE SEQUENCE</scope>
    <source>
        <strain evidence="1">SING2019-196</strain>
    </source>
</reference>
<proteinExistence type="predicted"/>
<evidence type="ECO:0000313" key="2">
    <source>
        <dbReference type="Proteomes" id="UP001279734"/>
    </source>
</evidence>
<dbReference type="AlphaFoldDB" id="A0AAD3TFX3"/>
<keyword evidence="2" id="KW-1185">Reference proteome</keyword>
<accession>A0AAD3TFX3</accession>
<evidence type="ECO:0000313" key="1">
    <source>
        <dbReference type="EMBL" id="GMH28369.1"/>
    </source>
</evidence>
<dbReference type="EMBL" id="BSYO01000034">
    <property type="protein sequence ID" value="GMH28369.1"/>
    <property type="molecule type" value="Genomic_DNA"/>
</dbReference>